<keyword evidence="3" id="KW-1185">Reference proteome</keyword>
<feature type="region of interest" description="Disordered" evidence="1">
    <location>
        <begin position="55"/>
        <end position="78"/>
    </location>
</feature>
<dbReference type="GO" id="GO:0005615">
    <property type="term" value="C:extracellular space"/>
    <property type="evidence" value="ECO:0007669"/>
    <property type="project" value="TreeGrafter"/>
</dbReference>
<reference evidence="4" key="1">
    <citation type="submission" date="2016-06" db="UniProtKB">
        <authorList>
            <consortium name="WormBaseParasite"/>
        </authorList>
    </citation>
    <scope>IDENTIFICATION</scope>
</reference>
<dbReference type="WBParaSite" id="TCNE_0000703901-mRNA-1">
    <property type="protein sequence ID" value="TCNE_0000703901-mRNA-1"/>
    <property type="gene ID" value="TCNE_0000703901"/>
</dbReference>
<evidence type="ECO:0000313" key="3">
    <source>
        <dbReference type="Proteomes" id="UP000050794"/>
    </source>
</evidence>
<feature type="compositionally biased region" description="Polar residues" evidence="1">
    <location>
        <begin position="263"/>
        <end position="299"/>
    </location>
</feature>
<dbReference type="PANTHER" id="PTHR39075:SF1">
    <property type="entry name" value="FI19908P1"/>
    <property type="match status" value="1"/>
</dbReference>
<evidence type="ECO:0000256" key="1">
    <source>
        <dbReference type="SAM" id="MobiDB-lite"/>
    </source>
</evidence>
<proteinExistence type="predicted"/>
<reference evidence="2 3" key="2">
    <citation type="submission" date="2018-11" db="EMBL/GenBank/DDBJ databases">
        <authorList>
            <consortium name="Pathogen Informatics"/>
        </authorList>
    </citation>
    <scope>NUCLEOTIDE SEQUENCE [LARGE SCALE GENOMIC DNA]</scope>
</reference>
<dbReference type="EMBL" id="UYWY01019601">
    <property type="protein sequence ID" value="VDM38360.1"/>
    <property type="molecule type" value="Genomic_DNA"/>
</dbReference>
<evidence type="ECO:0000313" key="2">
    <source>
        <dbReference type="EMBL" id="VDM38360.1"/>
    </source>
</evidence>
<feature type="region of interest" description="Disordered" evidence="1">
    <location>
        <begin position="205"/>
        <end position="300"/>
    </location>
</feature>
<evidence type="ECO:0000313" key="4">
    <source>
        <dbReference type="WBParaSite" id="TCNE_0000703901-mRNA-1"/>
    </source>
</evidence>
<organism evidence="3 4">
    <name type="scientific">Toxocara canis</name>
    <name type="common">Canine roundworm</name>
    <dbReference type="NCBI Taxonomy" id="6265"/>
    <lineage>
        <taxon>Eukaryota</taxon>
        <taxon>Metazoa</taxon>
        <taxon>Ecdysozoa</taxon>
        <taxon>Nematoda</taxon>
        <taxon>Chromadorea</taxon>
        <taxon>Rhabditida</taxon>
        <taxon>Spirurina</taxon>
        <taxon>Ascaridomorpha</taxon>
        <taxon>Ascaridoidea</taxon>
        <taxon>Toxocaridae</taxon>
        <taxon>Toxocara</taxon>
    </lineage>
</organism>
<protein>
    <submittedName>
        <fullName evidence="4">ZP domain-containing protein</fullName>
    </submittedName>
</protein>
<gene>
    <name evidence="2" type="ORF">TCNE_LOCUS7039</name>
</gene>
<dbReference type="PANTHER" id="PTHR39075">
    <property type="entry name" value="FI19908P1"/>
    <property type="match status" value="1"/>
</dbReference>
<name>A0A183UEW9_TOXCA</name>
<accession>A0A183UEW9</accession>
<feature type="region of interest" description="Disordered" evidence="1">
    <location>
        <begin position="95"/>
        <end position="118"/>
    </location>
</feature>
<dbReference type="AlphaFoldDB" id="A0A183UEW9"/>
<sequence length="570" mass="62574">MRMVSGGMRLCACMFASAWSKSWQLDISYKKYWVLLVNFHHECFLRLDSKVTPSADDRVEDGSGQPNDGNTGDNHESSELVTAIREGVKNIEIRANSNTSLHPRKHRSNSPANVKATEADELDLERGGALCELWYQVTGKTRFGSVWILDEAEPKGSGDVRRHEGNFYAGRGCYGPIGAQRRRTVSFTTKKISLASWTDERQVNSLVSGGGTSAAVESRSDSRSFTSPKNRRNNNGAANKRSVNGTPRRYRRVWRASASARSHSGTIASSELASPAQNSNGSGYEQDTQQSVNYPNWSPNGGDAAVPRRNLITGLDSSNKIPMLYVAPNGTISVIMNMGVVIEIAADRAVRVLCHDKFSSACSGSGMTACILHPKARIYQQGEKVFCNFSTSPYPTYKAAVFGAEGVLFTMSHLADAYLVSSSAIKGTAPVPSVLLQFPNLNYDFTVRLFYVESQTGEEYNSLCNDIVKRARYGTRNDGSLMVTINDIYIKQETNGDVEVNCRPRHISCSPSKGVIRVRTDMVDMAVQEDEKAYVKRGLKRVHVSRSGMVASDGSYVTSMDHLGRIVSST</sequence>
<dbReference type="Proteomes" id="UP000050794">
    <property type="component" value="Unassembled WGS sequence"/>
</dbReference>